<sequence precursor="true">MITQASGNSILLFKKVAGLILIICGVVLAALSFEDGSMGRAMLGVLIAAAGIMLMVLKIARRNASGPL</sequence>
<keyword evidence="1" id="KW-1133">Transmembrane helix</keyword>
<name>I4Z1Y5_9HYPH</name>
<organism evidence="2 3">
    <name type="scientific">Microvirga lotononidis</name>
    <dbReference type="NCBI Taxonomy" id="864069"/>
    <lineage>
        <taxon>Bacteria</taxon>
        <taxon>Pseudomonadati</taxon>
        <taxon>Pseudomonadota</taxon>
        <taxon>Alphaproteobacteria</taxon>
        <taxon>Hyphomicrobiales</taxon>
        <taxon>Methylobacteriaceae</taxon>
        <taxon>Microvirga</taxon>
    </lineage>
</organism>
<keyword evidence="1" id="KW-0472">Membrane</keyword>
<accession>I4Z1Y5</accession>
<dbReference type="HOGENOM" id="CLU_203721_0_0_5"/>
<dbReference type="PATRIC" id="fig|864069.3.peg.1146"/>
<reference evidence="2 3" key="1">
    <citation type="submission" date="2012-02" db="EMBL/GenBank/DDBJ databases">
        <title>Improved High-Quality Draft sequence of Microvirga sp. WSM3557.</title>
        <authorList>
            <consortium name="US DOE Joint Genome Institute"/>
            <person name="Lucas S."/>
            <person name="Han J."/>
            <person name="Lapidus A."/>
            <person name="Cheng J.-F."/>
            <person name="Goodwin L."/>
            <person name="Pitluck S."/>
            <person name="Peters L."/>
            <person name="Zhang X."/>
            <person name="Detter J.C."/>
            <person name="Han C."/>
            <person name="Tapia R."/>
            <person name="Land M."/>
            <person name="Hauser L."/>
            <person name="Kyrpides N."/>
            <person name="Ivanova N."/>
            <person name="Pagani I."/>
            <person name="Brau L."/>
            <person name="Yates R."/>
            <person name="O'Hara G."/>
            <person name="Rui T."/>
            <person name="Howieson J."/>
            <person name="Reeve W."/>
            <person name="Woyke T."/>
        </authorList>
    </citation>
    <scope>NUCLEOTIDE SEQUENCE [LARGE SCALE GENOMIC DNA]</scope>
    <source>
        <strain evidence="2 3">WSM3557</strain>
    </source>
</reference>
<dbReference type="EMBL" id="JH660639">
    <property type="protein sequence ID" value="EIM30227.1"/>
    <property type="molecule type" value="Genomic_DNA"/>
</dbReference>
<evidence type="ECO:0000313" key="3">
    <source>
        <dbReference type="Proteomes" id="UP000003947"/>
    </source>
</evidence>
<dbReference type="RefSeq" id="WP_009489684.1">
    <property type="nucleotide sequence ID" value="NZ_CP141050.1"/>
</dbReference>
<dbReference type="AlphaFoldDB" id="I4Z1Y5"/>
<gene>
    <name evidence="2" type="ORF">MicloDRAFT_00010320</name>
</gene>
<evidence type="ECO:0000313" key="2">
    <source>
        <dbReference type="EMBL" id="EIM30227.1"/>
    </source>
</evidence>
<evidence type="ECO:0000256" key="1">
    <source>
        <dbReference type="SAM" id="Phobius"/>
    </source>
</evidence>
<proteinExistence type="predicted"/>
<dbReference type="Proteomes" id="UP000003947">
    <property type="component" value="Unassembled WGS sequence"/>
</dbReference>
<protein>
    <submittedName>
        <fullName evidence="2">Uncharacterized protein</fullName>
    </submittedName>
</protein>
<feature type="transmembrane region" description="Helical" evidence="1">
    <location>
        <begin position="39"/>
        <end position="60"/>
    </location>
</feature>
<keyword evidence="1" id="KW-0812">Transmembrane</keyword>
<feature type="transmembrane region" description="Helical" evidence="1">
    <location>
        <begin position="12"/>
        <end position="33"/>
    </location>
</feature>
<keyword evidence="3" id="KW-1185">Reference proteome</keyword>